<dbReference type="SMART" id="SM00382">
    <property type="entry name" value="AAA"/>
    <property type="match status" value="1"/>
</dbReference>
<dbReference type="EMBL" id="FOTF01000015">
    <property type="protein sequence ID" value="SFL36181.1"/>
    <property type="molecule type" value="Genomic_DNA"/>
</dbReference>
<evidence type="ECO:0000313" key="6">
    <source>
        <dbReference type="EMBL" id="SFL36181.1"/>
    </source>
</evidence>
<dbReference type="Gene3D" id="3.40.50.300">
    <property type="entry name" value="P-loop containing nucleotide triphosphate hydrolases"/>
    <property type="match status" value="1"/>
</dbReference>
<organism evidence="6 7">
    <name type="scientific">Loktanella salsilacus</name>
    <dbReference type="NCBI Taxonomy" id="195913"/>
    <lineage>
        <taxon>Bacteria</taxon>
        <taxon>Pseudomonadati</taxon>
        <taxon>Pseudomonadota</taxon>
        <taxon>Alphaproteobacteria</taxon>
        <taxon>Rhodobacterales</taxon>
        <taxon>Roseobacteraceae</taxon>
        <taxon>Loktanella</taxon>
    </lineage>
</organism>
<dbReference type="GO" id="GO:0016887">
    <property type="term" value="F:ATP hydrolysis activity"/>
    <property type="evidence" value="ECO:0007669"/>
    <property type="project" value="InterPro"/>
</dbReference>
<protein>
    <submittedName>
        <fullName evidence="6">NitT/TauT family transport system ATP-binding protein</fullName>
    </submittedName>
</protein>
<evidence type="ECO:0000256" key="1">
    <source>
        <dbReference type="ARBA" id="ARBA00005417"/>
    </source>
</evidence>
<dbReference type="SUPFAM" id="SSF52540">
    <property type="entry name" value="P-loop containing nucleoside triphosphate hydrolases"/>
    <property type="match status" value="1"/>
</dbReference>
<keyword evidence="4 6" id="KW-0067">ATP-binding</keyword>
<proteinExistence type="inferred from homology"/>
<feature type="domain" description="ABC transporter" evidence="5">
    <location>
        <begin position="5"/>
        <end position="205"/>
    </location>
</feature>
<comment type="similarity">
    <text evidence="1">Belongs to the ABC transporter superfamily.</text>
</comment>
<dbReference type="InterPro" id="IPR003439">
    <property type="entry name" value="ABC_transporter-like_ATP-bd"/>
</dbReference>
<dbReference type="PROSITE" id="PS00211">
    <property type="entry name" value="ABC_TRANSPORTER_1"/>
    <property type="match status" value="1"/>
</dbReference>
<evidence type="ECO:0000256" key="2">
    <source>
        <dbReference type="ARBA" id="ARBA00022448"/>
    </source>
</evidence>
<dbReference type="STRING" id="195913.SAMN04488004_11572"/>
<dbReference type="Pfam" id="PF00005">
    <property type="entry name" value="ABC_tran"/>
    <property type="match status" value="1"/>
</dbReference>
<evidence type="ECO:0000313" key="7">
    <source>
        <dbReference type="Proteomes" id="UP000199550"/>
    </source>
</evidence>
<keyword evidence="2" id="KW-0813">Transport</keyword>
<reference evidence="6 7" key="1">
    <citation type="submission" date="2016-10" db="EMBL/GenBank/DDBJ databases">
        <authorList>
            <person name="de Groot N.N."/>
        </authorList>
    </citation>
    <scope>NUCLEOTIDE SEQUENCE [LARGE SCALE GENOMIC DNA]</scope>
    <source>
        <strain evidence="6 7">DSM 16199</strain>
    </source>
</reference>
<accession>A0A1I4H475</accession>
<evidence type="ECO:0000256" key="3">
    <source>
        <dbReference type="ARBA" id="ARBA00022741"/>
    </source>
</evidence>
<name>A0A1I4H475_9RHOB</name>
<keyword evidence="7" id="KW-1185">Reference proteome</keyword>
<dbReference type="InterPro" id="IPR050166">
    <property type="entry name" value="ABC_transporter_ATP-bind"/>
</dbReference>
<dbReference type="InterPro" id="IPR017871">
    <property type="entry name" value="ABC_transporter-like_CS"/>
</dbReference>
<dbReference type="RefSeq" id="WP_090190398.1">
    <property type="nucleotide sequence ID" value="NZ_FOTF01000015.1"/>
</dbReference>
<keyword evidence="3" id="KW-0547">Nucleotide-binding</keyword>
<dbReference type="InterPro" id="IPR003593">
    <property type="entry name" value="AAA+_ATPase"/>
</dbReference>
<dbReference type="Proteomes" id="UP000199550">
    <property type="component" value="Unassembled WGS sequence"/>
</dbReference>
<dbReference type="PANTHER" id="PTHR42788">
    <property type="entry name" value="TAURINE IMPORT ATP-BINDING PROTEIN-RELATED"/>
    <property type="match status" value="1"/>
</dbReference>
<dbReference type="GO" id="GO:0005524">
    <property type="term" value="F:ATP binding"/>
    <property type="evidence" value="ECO:0007669"/>
    <property type="project" value="UniProtKB-KW"/>
</dbReference>
<dbReference type="AlphaFoldDB" id="A0A1I4H475"/>
<evidence type="ECO:0000259" key="5">
    <source>
        <dbReference type="PROSITE" id="PS50893"/>
    </source>
</evidence>
<dbReference type="OrthoDB" id="9802264at2"/>
<dbReference type="PANTHER" id="PTHR42788:SF19">
    <property type="entry name" value="ALIPHATIC SULFONATES IMPORT ATP-BINDING PROTEIN SSUB 2"/>
    <property type="match status" value="1"/>
</dbReference>
<sequence>MTSAVATLDLPGFSYGGTPVLGPVKLAVQKGEVIALTGPSGIGKSTLLRILAGLTPAPGTRDVTARTAFVFQEPTLLRWRTAQQNIEIAAKVTADKAAETLADVGLGAFVDRYPDQLSLGQQRRLALARAFACDPGLMLLDEPFVSLDAKAASEMMTLFQSLASRRAMATVIVTHAPDEARRLATRTLTLSGTPAQITALTPQPA</sequence>
<dbReference type="PROSITE" id="PS50893">
    <property type="entry name" value="ABC_TRANSPORTER_2"/>
    <property type="match status" value="1"/>
</dbReference>
<gene>
    <name evidence="6" type="ORF">SAMN04488004_11572</name>
</gene>
<dbReference type="InterPro" id="IPR027417">
    <property type="entry name" value="P-loop_NTPase"/>
</dbReference>
<evidence type="ECO:0000256" key="4">
    <source>
        <dbReference type="ARBA" id="ARBA00022840"/>
    </source>
</evidence>